<dbReference type="InterPro" id="IPR052387">
    <property type="entry name" value="Fibrocystin"/>
</dbReference>
<keyword evidence="2" id="KW-0812">Transmembrane</keyword>
<evidence type="ECO:0000259" key="3">
    <source>
        <dbReference type="PROSITE" id="PS51484"/>
    </source>
</evidence>
<dbReference type="SMART" id="SM01225">
    <property type="entry name" value="G8"/>
    <property type="match status" value="1"/>
</dbReference>
<accession>Q2SGK1</accession>
<protein>
    <recommendedName>
        <fullName evidence="3">G8 domain-containing protein</fullName>
    </recommendedName>
</protein>
<dbReference type="PROSITE" id="PS51484">
    <property type="entry name" value="G8"/>
    <property type="match status" value="1"/>
</dbReference>
<dbReference type="STRING" id="349521.HCH_03477"/>
<reference evidence="4 5" key="1">
    <citation type="journal article" date="2005" name="Nucleic Acids Res.">
        <title>Genomic blueprint of Hahella chejuensis, a marine microbe producing an algicidal agent.</title>
        <authorList>
            <person name="Jeong H."/>
            <person name="Yim J.H."/>
            <person name="Lee C."/>
            <person name="Choi S.-H."/>
            <person name="Park Y.K."/>
            <person name="Yoon S.H."/>
            <person name="Hur C.-G."/>
            <person name="Kang H.-Y."/>
            <person name="Kim D."/>
            <person name="Lee H.H."/>
            <person name="Park K.H."/>
            <person name="Park S.-H."/>
            <person name="Park H.-S."/>
            <person name="Lee H.K."/>
            <person name="Oh T.K."/>
            <person name="Kim J.F."/>
        </authorList>
    </citation>
    <scope>NUCLEOTIDE SEQUENCE [LARGE SCALE GENOMIC DNA]</scope>
    <source>
        <strain evidence="4 5">KCTC 2396</strain>
    </source>
</reference>
<keyword evidence="5" id="KW-1185">Reference proteome</keyword>
<dbReference type="KEGG" id="hch:HCH_03477"/>
<evidence type="ECO:0000313" key="4">
    <source>
        <dbReference type="EMBL" id="ABC30223.1"/>
    </source>
</evidence>
<keyword evidence="2" id="KW-1133">Transmembrane helix</keyword>
<evidence type="ECO:0000313" key="5">
    <source>
        <dbReference type="Proteomes" id="UP000000238"/>
    </source>
</evidence>
<dbReference type="Proteomes" id="UP000000238">
    <property type="component" value="Chromosome"/>
</dbReference>
<dbReference type="InterPro" id="IPR019316">
    <property type="entry name" value="G8_domain"/>
</dbReference>
<dbReference type="EMBL" id="CP000155">
    <property type="protein sequence ID" value="ABC30223.1"/>
    <property type="molecule type" value="Genomic_DNA"/>
</dbReference>
<organism evidence="4 5">
    <name type="scientific">Hahella chejuensis (strain KCTC 2396)</name>
    <dbReference type="NCBI Taxonomy" id="349521"/>
    <lineage>
        <taxon>Bacteria</taxon>
        <taxon>Pseudomonadati</taxon>
        <taxon>Pseudomonadota</taxon>
        <taxon>Gammaproteobacteria</taxon>
        <taxon>Oceanospirillales</taxon>
        <taxon>Hahellaceae</taxon>
        <taxon>Hahella</taxon>
    </lineage>
</organism>
<keyword evidence="1" id="KW-0732">Signal</keyword>
<dbReference type="PANTHER" id="PTHR46769">
    <property type="entry name" value="POLYCYSTIC KIDNEY AND HEPATIC DISEASE 1 (AUTOSOMAL RECESSIVE)-LIKE 1"/>
    <property type="match status" value="1"/>
</dbReference>
<evidence type="ECO:0000256" key="1">
    <source>
        <dbReference type="ARBA" id="ARBA00022729"/>
    </source>
</evidence>
<dbReference type="eggNOG" id="COG3794">
    <property type="taxonomic scope" value="Bacteria"/>
</dbReference>
<dbReference type="PANTHER" id="PTHR46769:SF2">
    <property type="entry name" value="FIBROCYSTIN-L ISOFORM 2 PRECURSOR-RELATED"/>
    <property type="match status" value="1"/>
</dbReference>
<dbReference type="HOGENOM" id="CLU_673986_0_0_6"/>
<dbReference type="AlphaFoldDB" id="Q2SGK1"/>
<sequence length="408" mass="43480">MRTRAKNQCTVEDYKMNLGDTNNHTDEPARGSVLRRKRALSILTTVAALAFCQSAMAVTAVDEGVMTPIGESGFETPDVPAGGFQYLPAGGEWAFADSAGITENGSAFTSCNPVTPQGQQALFIQQTGQAQKTITISSAGAYRVNLQGAQRGCINSPLGQTLRISLAGSRIGNIRPQDGAYRLYHSTAMWLEPGNYQLLISGVSASGDNTAFVDDVQLERLPLWSEASSWLENSVPGPGDEVYIPAGAAIALDNLNAANVIINEGILTAPVNRDFTLDVAEIHVMAGGLLELGREEATFNGQGVITLLGDNPAAESKLIHAMNGGRIEMHGQPRLSWTQLGASAGVGDTSITLKEAVNWRAGDRIVIASSDFDMNHAEEFTIASVSGDRKTLTLNDRLAYNHFGKLQE</sequence>
<keyword evidence="2" id="KW-0472">Membrane</keyword>
<name>Q2SGK1_HAHCH</name>
<evidence type="ECO:0000256" key="2">
    <source>
        <dbReference type="SAM" id="Phobius"/>
    </source>
</evidence>
<gene>
    <name evidence="4" type="ordered locus">HCH_03477</name>
</gene>
<proteinExistence type="predicted"/>
<feature type="transmembrane region" description="Helical" evidence="2">
    <location>
        <begin position="40"/>
        <end position="61"/>
    </location>
</feature>
<feature type="domain" description="G8" evidence="3">
    <location>
        <begin position="228"/>
        <end position="342"/>
    </location>
</feature>
<dbReference type="Pfam" id="PF10162">
    <property type="entry name" value="G8"/>
    <property type="match status" value="1"/>
</dbReference>